<evidence type="ECO:0000259" key="8">
    <source>
        <dbReference type="SMART" id="SM00072"/>
    </source>
</evidence>
<dbReference type="InterPro" id="IPR012699">
    <property type="entry name" value="PhnN"/>
</dbReference>
<reference evidence="9 10" key="1">
    <citation type="submission" date="2016-10" db="EMBL/GenBank/DDBJ databases">
        <authorList>
            <person name="de Groot N.N."/>
        </authorList>
    </citation>
    <scope>NUCLEOTIDE SEQUENCE [LARGE SCALE GENOMIC DNA]</scope>
    <source>
        <strain evidence="9 10">CGMCC 1.8894</strain>
    </source>
</reference>
<dbReference type="GO" id="GO:0006015">
    <property type="term" value="P:5-phosphoribose 1-diphosphate biosynthetic process"/>
    <property type="evidence" value="ECO:0007669"/>
    <property type="project" value="UniProtKB-UniRule"/>
</dbReference>
<accession>A0A1H2UJ66</accession>
<proteinExistence type="inferred from homology"/>
<dbReference type="AlphaFoldDB" id="A0A1H2UJ66"/>
<dbReference type="UniPathway" id="UPA00087">
    <property type="reaction ID" value="UER00175"/>
</dbReference>
<keyword evidence="4 6" id="KW-0547">Nucleotide-binding</keyword>
<dbReference type="GO" id="GO:0005829">
    <property type="term" value="C:cytosol"/>
    <property type="evidence" value="ECO:0007669"/>
    <property type="project" value="TreeGrafter"/>
</dbReference>
<comment type="similarity">
    <text evidence="6">Belongs to the ribose 1,5-bisphosphokinase family.</text>
</comment>
<dbReference type="NCBIfam" id="TIGR02322">
    <property type="entry name" value="phosphon_PhnN"/>
    <property type="match status" value="1"/>
</dbReference>
<dbReference type="PANTHER" id="PTHR23117:SF8">
    <property type="entry name" value="RIBOSE 1,5-BISPHOSPHATE PHOSPHOKINASE PHNN"/>
    <property type="match status" value="1"/>
</dbReference>
<keyword evidence="5 6" id="KW-0067">ATP-binding</keyword>
<evidence type="ECO:0000256" key="7">
    <source>
        <dbReference type="SAM" id="MobiDB-lite"/>
    </source>
</evidence>
<evidence type="ECO:0000256" key="6">
    <source>
        <dbReference type="HAMAP-Rule" id="MF_00836"/>
    </source>
</evidence>
<keyword evidence="10" id="KW-1185">Reference proteome</keyword>
<dbReference type="EMBL" id="FNOM01000002">
    <property type="protein sequence ID" value="SDW56132.1"/>
    <property type="molecule type" value="Genomic_DNA"/>
</dbReference>
<comment type="catalytic activity">
    <reaction evidence="1 6">
        <text>alpha-D-ribose 1,5-bisphosphate + ATP = 5-phospho-alpha-D-ribose 1-diphosphate + ADP</text>
        <dbReference type="Rhea" id="RHEA:20109"/>
        <dbReference type="ChEBI" id="CHEBI:30616"/>
        <dbReference type="ChEBI" id="CHEBI:58017"/>
        <dbReference type="ChEBI" id="CHEBI:68688"/>
        <dbReference type="ChEBI" id="CHEBI:456216"/>
        <dbReference type="EC" id="2.7.4.23"/>
    </reaction>
</comment>
<organism evidence="9 10">
    <name type="scientific">Roseicitreum antarcticum</name>
    <dbReference type="NCBI Taxonomy" id="564137"/>
    <lineage>
        <taxon>Bacteria</taxon>
        <taxon>Pseudomonadati</taxon>
        <taxon>Pseudomonadota</taxon>
        <taxon>Alphaproteobacteria</taxon>
        <taxon>Rhodobacterales</taxon>
        <taxon>Paracoccaceae</taxon>
        <taxon>Roseicitreum</taxon>
    </lineage>
</organism>
<dbReference type="OrthoDB" id="341217at2"/>
<evidence type="ECO:0000313" key="10">
    <source>
        <dbReference type="Proteomes" id="UP000198539"/>
    </source>
</evidence>
<sequence>MTDPRWRAANGRGADGLGAGAAQRRASASSPVAPESSVSGNTGTSANGGGPGPASDVGSGSALPQSRFAPTAPRANGRLVAVVGPSGAGKDTILAGVLAARPDLVLARRVITRPSSAGGEDFEGVTAAEFETRLALGLFAFHWRAHGLCYGIPCSIDVDLAAGRLVLFNGSRSALPGIRAIYPRVEVIVITAPAGVLAERLAARGRERPRDIEARLRRALLPPPPGAREVVNDTTPALGVARFLEALNAPAAAG</sequence>
<keyword evidence="9" id="KW-0418">Kinase</keyword>
<dbReference type="STRING" id="564137.SAMN04488238_102400"/>
<dbReference type="GO" id="GO:0033863">
    <property type="term" value="F:ribose 1,5-bisphosphate phosphokinase activity"/>
    <property type="evidence" value="ECO:0007669"/>
    <property type="project" value="UniProtKB-UniRule"/>
</dbReference>
<comment type="pathway">
    <text evidence="2 6">Metabolic intermediate biosynthesis; 5-phospho-alpha-D-ribose 1-diphosphate biosynthesis; 5-phospho-alpha-D-ribose 1-diphosphate from D-ribose 5-phosphate (route II): step 3/3.</text>
</comment>
<evidence type="ECO:0000256" key="3">
    <source>
        <dbReference type="ARBA" id="ARBA00022679"/>
    </source>
</evidence>
<dbReference type="InterPro" id="IPR027417">
    <property type="entry name" value="P-loop_NTPase"/>
</dbReference>
<dbReference type="SMART" id="SM00072">
    <property type="entry name" value="GuKc"/>
    <property type="match status" value="1"/>
</dbReference>
<dbReference type="PANTHER" id="PTHR23117">
    <property type="entry name" value="GUANYLATE KINASE-RELATED"/>
    <property type="match status" value="1"/>
</dbReference>
<gene>
    <name evidence="6" type="primary">phnN</name>
    <name evidence="9" type="ORF">SAMN04488238_102400</name>
</gene>
<evidence type="ECO:0000256" key="5">
    <source>
        <dbReference type="ARBA" id="ARBA00022840"/>
    </source>
</evidence>
<dbReference type="Gene3D" id="3.40.50.300">
    <property type="entry name" value="P-loop containing nucleotide triphosphate hydrolases"/>
    <property type="match status" value="1"/>
</dbReference>
<evidence type="ECO:0000313" key="9">
    <source>
        <dbReference type="EMBL" id="SDW56132.1"/>
    </source>
</evidence>
<name>A0A1H2UJ66_9RHOB</name>
<dbReference type="GO" id="GO:0005524">
    <property type="term" value="F:ATP binding"/>
    <property type="evidence" value="ECO:0007669"/>
    <property type="project" value="UniProtKB-KW"/>
</dbReference>
<dbReference type="RefSeq" id="WP_092886075.1">
    <property type="nucleotide sequence ID" value="NZ_CP061498.1"/>
</dbReference>
<dbReference type="Proteomes" id="UP000198539">
    <property type="component" value="Unassembled WGS sequence"/>
</dbReference>
<feature type="binding site" evidence="6">
    <location>
        <begin position="84"/>
        <end position="91"/>
    </location>
    <ligand>
        <name>ATP</name>
        <dbReference type="ChEBI" id="CHEBI:30616"/>
    </ligand>
</feature>
<dbReference type="SUPFAM" id="SSF52540">
    <property type="entry name" value="P-loop containing nucleoside triphosphate hydrolases"/>
    <property type="match status" value="1"/>
</dbReference>
<evidence type="ECO:0000256" key="4">
    <source>
        <dbReference type="ARBA" id="ARBA00022741"/>
    </source>
</evidence>
<feature type="region of interest" description="Disordered" evidence="7">
    <location>
        <begin position="1"/>
        <end position="70"/>
    </location>
</feature>
<feature type="compositionally biased region" description="Low complexity" evidence="7">
    <location>
        <begin position="20"/>
        <end position="45"/>
    </location>
</feature>
<keyword evidence="3 6" id="KW-0808">Transferase</keyword>
<dbReference type="EC" id="2.7.4.23" evidence="6"/>
<dbReference type="GO" id="GO:0019634">
    <property type="term" value="P:organic phosphonate metabolic process"/>
    <property type="evidence" value="ECO:0007669"/>
    <property type="project" value="UniProtKB-UniRule"/>
</dbReference>
<dbReference type="InterPro" id="IPR008145">
    <property type="entry name" value="GK/Ca_channel_bsu"/>
</dbReference>
<comment type="function">
    <text evidence="6">Catalyzes the phosphorylation of ribose 1,5-bisphosphate to 5-phospho-D-ribosyl alpha-1-diphosphate (PRPP).</text>
</comment>
<protein>
    <recommendedName>
        <fullName evidence="6">Ribose 1,5-bisphosphate phosphokinase PhnN</fullName>
        <ecNumber evidence="6">2.7.4.23</ecNumber>
    </recommendedName>
    <alternativeName>
        <fullName evidence="6">Ribose 1,5-bisphosphokinase</fullName>
    </alternativeName>
</protein>
<evidence type="ECO:0000256" key="2">
    <source>
        <dbReference type="ARBA" id="ARBA00005069"/>
    </source>
</evidence>
<feature type="domain" description="Guanylate kinase/L-type calcium channel beta subunit" evidence="8">
    <location>
        <begin position="76"/>
        <end position="251"/>
    </location>
</feature>
<dbReference type="HAMAP" id="MF_00836">
    <property type="entry name" value="PhnN"/>
    <property type="match status" value="1"/>
</dbReference>
<evidence type="ECO:0000256" key="1">
    <source>
        <dbReference type="ARBA" id="ARBA00000373"/>
    </source>
</evidence>